<feature type="region of interest" description="Disordered" evidence="1">
    <location>
        <begin position="53"/>
        <end position="88"/>
    </location>
</feature>
<dbReference type="WBParaSite" id="TREG1_98250.2">
    <property type="protein sequence ID" value="TREG1_98250.2"/>
    <property type="gene ID" value="TREG1_98250"/>
</dbReference>
<keyword evidence="2" id="KW-0472">Membrane</keyword>
<protein>
    <submittedName>
        <fullName evidence="4 5">Uncharacterized protein</fullName>
    </submittedName>
</protein>
<dbReference type="AlphaFoldDB" id="A0AA85KEW4"/>
<evidence type="ECO:0000313" key="4">
    <source>
        <dbReference type="WBParaSite" id="TREG1_98250.1"/>
    </source>
</evidence>
<keyword evidence="3" id="KW-1185">Reference proteome</keyword>
<keyword evidence="2" id="KW-1133">Transmembrane helix</keyword>
<evidence type="ECO:0000256" key="2">
    <source>
        <dbReference type="SAM" id="Phobius"/>
    </source>
</evidence>
<accession>A0AA85KEW4</accession>
<evidence type="ECO:0000313" key="5">
    <source>
        <dbReference type="WBParaSite" id="TREG1_98250.2"/>
    </source>
</evidence>
<name>A0AA85KEW4_TRIRE</name>
<organism evidence="3 4">
    <name type="scientific">Trichobilharzia regenti</name>
    <name type="common">Nasal bird schistosome</name>
    <dbReference type="NCBI Taxonomy" id="157069"/>
    <lineage>
        <taxon>Eukaryota</taxon>
        <taxon>Metazoa</taxon>
        <taxon>Spiralia</taxon>
        <taxon>Lophotrochozoa</taxon>
        <taxon>Platyhelminthes</taxon>
        <taxon>Trematoda</taxon>
        <taxon>Digenea</taxon>
        <taxon>Strigeidida</taxon>
        <taxon>Schistosomatoidea</taxon>
        <taxon>Schistosomatidae</taxon>
        <taxon>Trichobilharzia</taxon>
    </lineage>
</organism>
<reference evidence="4 5" key="2">
    <citation type="submission" date="2023-11" db="UniProtKB">
        <authorList>
            <consortium name="WormBaseParasite"/>
        </authorList>
    </citation>
    <scope>IDENTIFICATION</scope>
</reference>
<feature type="compositionally biased region" description="Polar residues" evidence="1">
    <location>
        <begin position="55"/>
        <end position="75"/>
    </location>
</feature>
<evidence type="ECO:0000313" key="3">
    <source>
        <dbReference type="Proteomes" id="UP000050795"/>
    </source>
</evidence>
<dbReference type="Proteomes" id="UP000050795">
    <property type="component" value="Unassembled WGS sequence"/>
</dbReference>
<reference evidence="3" key="1">
    <citation type="submission" date="2022-06" db="EMBL/GenBank/DDBJ databases">
        <authorList>
            <person name="Berger JAMES D."/>
            <person name="Berger JAMES D."/>
        </authorList>
    </citation>
    <scope>NUCLEOTIDE SEQUENCE [LARGE SCALE GENOMIC DNA]</scope>
</reference>
<proteinExistence type="predicted"/>
<feature type="transmembrane region" description="Helical" evidence="2">
    <location>
        <begin position="6"/>
        <end position="27"/>
    </location>
</feature>
<evidence type="ECO:0000256" key="1">
    <source>
        <dbReference type="SAM" id="MobiDB-lite"/>
    </source>
</evidence>
<dbReference type="WBParaSite" id="TREG1_98250.1">
    <property type="protein sequence ID" value="TREG1_98250.1"/>
    <property type="gene ID" value="TREG1_98250"/>
</dbReference>
<sequence length="144" mass="16926">MGHYYYYFRVLSLLLISYQVLCILMMNTQATRHCVNMINNEGKPILSCDNRKSNMKQPSVSVNDNIQPNDFTSESYYANDNDDEDDYNSFRQKQSHQLIPDDYEPISSQDEYGYLRNTKKRGFVRIGKRGFVRIGKRGFVRIGR</sequence>
<keyword evidence="2" id="KW-0812">Transmembrane</keyword>